<sequence>AMNEITLSFWIDEPNKLSSGEHCSLIGCNCFRELQNDELYSLRQNQ</sequence>
<proteinExistence type="predicted"/>
<accession>K2R3R4</accession>
<dbReference type="InParanoid" id="K2R3R4"/>
<name>K2R3R4_MACPH</name>
<dbReference type="Proteomes" id="UP000007129">
    <property type="component" value="Unassembled WGS sequence"/>
</dbReference>
<evidence type="ECO:0000313" key="2">
    <source>
        <dbReference type="Proteomes" id="UP000007129"/>
    </source>
</evidence>
<feature type="non-terminal residue" evidence="1">
    <location>
        <position position="1"/>
    </location>
</feature>
<dbReference type="EMBL" id="AHHD01001272">
    <property type="protein sequence ID" value="EKG08868.1"/>
    <property type="molecule type" value="Genomic_DNA"/>
</dbReference>
<gene>
    <name evidence="1" type="ORF">MPH_14212</name>
</gene>
<protein>
    <submittedName>
        <fullName evidence="1">Uncharacterized protein</fullName>
    </submittedName>
</protein>
<reference evidence="1 2" key="1">
    <citation type="journal article" date="2012" name="BMC Genomics">
        <title>Tools to kill: Genome of one of the most destructive plant pathogenic fungi Macrophomina phaseolina.</title>
        <authorList>
            <person name="Islam M.S."/>
            <person name="Haque M.S."/>
            <person name="Islam M.M."/>
            <person name="Emdad E.M."/>
            <person name="Halim A."/>
            <person name="Hossen Q.M.M."/>
            <person name="Hossain M.Z."/>
            <person name="Ahmed B."/>
            <person name="Rahim S."/>
            <person name="Rahman M.S."/>
            <person name="Alam M.M."/>
            <person name="Hou S."/>
            <person name="Wan X."/>
            <person name="Saito J.A."/>
            <person name="Alam M."/>
        </authorList>
    </citation>
    <scope>NUCLEOTIDE SEQUENCE [LARGE SCALE GENOMIC DNA]</scope>
    <source>
        <strain evidence="1 2">MS6</strain>
    </source>
</reference>
<organism evidence="1 2">
    <name type="scientific">Macrophomina phaseolina (strain MS6)</name>
    <name type="common">Charcoal rot fungus</name>
    <dbReference type="NCBI Taxonomy" id="1126212"/>
    <lineage>
        <taxon>Eukaryota</taxon>
        <taxon>Fungi</taxon>
        <taxon>Dikarya</taxon>
        <taxon>Ascomycota</taxon>
        <taxon>Pezizomycotina</taxon>
        <taxon>Dothideomycetes</taxon>
        <taxon>Dothideomycetes incertae sedis</taxon>
        <taxon>Botryosphaeriales</taxon>
        <taxon>Botryosphaeriaceae</taxon>
        <taxon>Macrophomina</taxon>
    </lineage>
</organism>
<comment type="caution">
    <text evidence="1">The sequence shown here is derived from an EMBL/GenBank/DDBJ whole genome shotgun (WGS) entry which is preliminary data.</text>
</comment>
<dbReference type="VEuPathDB" id="FungiDB:MPH_14212"/>
<evidence type="ECO:0000313" key="1">
    <source>
        <dbReference type="EMBL" id="EKG08868.1"/>
    </source>
</evidence>
<dbReference type="HOGENOM" id="CLU_3193955_0_0_1"/>
<dbReference type="AlphaFoldDB" id="K2R3R4"/>